<evidence type="ECO:0000313" key="1">
    <source>
        <dbReference type="EMBL" id="SLN48135.1"/>
    </source>
</evidence>
<dbReference type="InterPro" id="IPR027266">
    <property type="entry name" value="TrmE/GcvT-like"/>
</dbReference>
<dbReference type="SUPFAM" id="SSF103025">
    <property type="entry name" value="Folate-binding domain"/>
    <property type="match status" value="1"/>
</dbReference>
<proteinExistence type="predicted"/>
<name>A0A1Y5SVU4_9RHOB</name>
<keyword evidence="2" id="KW-1185">Reference proteome</keyword>
<dbReference type="Gene3D" id="3.30.70.1520">
    <property type="entry name" value="Heterotetrameric sarcosine oxidase"/>
    <property type="match status" value="1"/>
</dbReference>
<dbReference type="Gene3D" id="3.30.1360.120">
    <property type="entry name" value="Probable tRNA modification gtpase trme, domain 1"/>
    <property type="match status" value="1"/>
</dbReference>
<accession>A0A1Y5SVU4</accession>
<dbReference type="RefSeq" id="WP_085796098.1">
    <property type="nucleotide sequence ID" value="NZ_FWFO01000001.1"/>
</dbReference>
<dbReference type="Proteomes" id="UP000193077">
    <property type="component" value="Unassembled WGS sequence"/>
</dbReference>
<sequence>MDKLTALSPCAGLLPLTIGATKVVEVEPGQMTSVAPYNGQQDKLSKAMKAAHGVAYPQANGLTQGSDTQAIWFGHAQAMLVGPVTDAGLAKHAALTDQSDAWAVVTLSGETAEDVLARLVPVDVRLAHFPVGMAVRTQLQHLSVSLARVDEGTFQIMGFRSMAHTLVHDLKTAMEAVAARG</sequence>
<dbReference type="OrthoDB" id="7350722at2"/>
<evidence type="ECO:0000313" key="2">
    <source>
        <dbReference type="Proteomes" id="UP000193077"/>
    </source>
</evidence>
<gene>
    <name evidence="1" type="ORF">TRL7639_02647</name>
</gene>
<dbReference type="EMBL" id="FWFO01000001">
    <property type="protein sequence ID" value="SLN48135.1"/>
    <property type="molecule type" value="Genomic_DNA"/>
</dbReference>
<protein>
    <submittedName>
        <fullName evidence="1">Sarcosine oxidase, gamma subunit family</fullName>
    </submittedName>
</protein>
<organism evidence="1 2">
    <name type="scientific">Falsiruegeria litorea R37</name>
    <dbReference type="NCBI Taxonomy" id="1200284"/>
    <lineage>
        <taxon>Bacteria</taxon>
        <taxon>Pseudomonadati</taxon>
        <taxon>Pseudomonadota</taxon>
        <taxon>Alphaproteobacteria</taxon>
        <taxon>Rhodobacterales</taxon>
        <taxon>Roseobacteraceae</taxon>
        <taxon>Falsiruegeria</taxon>
    </lineage>
</organism>
<reference evidence="1 2" key="1">
    <citation type="submission" date="2017-03" db="EMBL/GenBank/DDBJ databases">
        <authorList>
            <person name="Afonso C.L."/>
            <person name="Miller P.J."/>
            <person name="Scott M.A."/>
            <person name="Spackman E."/>
            <person name="Goraichik I."/>
            <person name="Dimitrov K.M."/>
            <person name="Suarez D.L."/>
            <person name="Swayne D.E."/>
        </authorList>
    </citation>
    <scope>NUCLEOTIDE SEQUENCE [LARGE SCALE GENOMIC DNA]</scope>
    <source>
        <strain evidence="1 2">CECT 7639</strain>
    </source>
</reference>
<dbReference type="AlphaFoldDB" id="A0A1Y5SVU4"/>